<accession>A0ABQ9IEK6</accession>
<comment type="caution">
    <text evidence="1">The sequence shown here is derived from an EMBL/GenBank/DDBJ whole genome shotgun (WGS) entry which is preliminary data.</text>
</comment>
<dbReference type="Proteomes" id="UP001159363">
    <property type="component" value="Chromosome 2"/>
</dbReference>
<protein>
    <submittedName>
        <fullName evidence="1">Uncharacterized protein</fullName>
    </submittedName>
</protein>
<gene>
    <name evidence="1" type="ORF">PR048_007319</name>
</gene>
<name>A0ABQ9IEK6_9NEOP</name>
<keyword evidence="2" id="KW-1185">Reference proteome</keyword>
<proteinExistence type="predicted"/>
<organism evidence="1 2">
    <name type="scientific">Dryococelus australis</name>
    <dbReference type="NCBI Taxonomy" id="614101"/>
    <lineage>
        <taxon>Eukaryota</taxon>
        <taxon>Metazoa</taxon>
        <taxon>Ecdysozoa</taxon>
        <taxon>Arthropoda</taxon>
        <taxon>Hexapoda</taxon>
        <taxon>Insecta</taxon>
        <taxon>Pterygota</taxon>
        <taxon>Neoptera</taxon>
        <taxon>Polyneoptera</taxon>
        <taxon>Phasmatodea</taxon>
        <taxon>Verophasmatodea</taxon>
        <taxon>Anareolatae</taxon>
        <taxon>Phasmatidae</taxon>
        <taxon>Eurycanthinae</taxon>
        <taxon>Dryococelus</taxon>
    </lineage>
</organism>
<sequence>MNGLQAILSFHQATWCSGKPSYSHSGDSAFDPLPSNPKCLLGKLEVSAGKLEVSAGKARSICWEGSKYLLRMLEVSVGKARNSCSGIRSTSWRNPRGDTDRRIEIKGGGPGRPRRAAVIDCHAVTAGGRFANYVVGGEMANVRVEHAMLAFPSAPISNPLLLLANPLKSHSDAIELASARFDLQRGVTLSNSLTGHRGRGGVVVRLLASRLGKSGSIPGGVALGYSLIGGRRKRETPEKTRRLAASYSTIPACRNPKANPVGNRFRFALVEGELSNHCGIRASIRQSTCL</sequence>
<dbReference type="EMBL" id="JARBHB010000002">
    <property type="protein sequence ID" value="KAJ8894655.1"/>
    <property type="molecule type" value="Genomic_DNA"/>
</dbReference>
<evidence type="ECO:0000313" key="2">
    <source>
        <dbReference type="Proteomes" id="UP001159363"/>
    </source>
</evidence>
<reference evidence="1 2" key="1">
    <citation type="submission" date="2023-02" db="EMBL/GenBank/DDBJ databases">
        <title>LHISI_Scaffold_Assembly.</title>
        <authorList>
            <person name="Stuart O.P."/>
            <person name="Cleave R."/>
            <person name="Magrath M.J.L."/>
            <person name="Mikheyev A.S."/>
        </authorList>
    </citation>
    <scope>NUCLEOTIDE SEQUENCE [LARGE SCALE GENOMIC DNA]</scope>
    <source>
        <strain evidence="1">Daus_M_001</strain>
        <tissue evidence="1">Leg muscle</tissue>
    </source>
</reference>
<evidence type="ECO:0000313" key="1">
    <source>
        <dbReference type="EMBL" id="KAJ8894655.1"/>
    </source>
</evidence>